<name>A0AB39GP52_9BURK</name>
<dbReference type="EMBL" id="CP158272">
    <property type="protein sequence ID" value="XDJ99805.1"/>
    <property type="molecule type" value="Genomic_DNA"/>
</dbReference>
<evidence type="ECO:0000313" key="1">
    <source>
        <dbReference type="EMBL" id="XDJ88850.1"/>
    </source>
</evidence>
<dbReference type="AlphaFoldDB" id="A0AB39GP52"/>
<evidence type="ECO:0000313" key="4">
    <source>
        <dbReference type="EMBL" id="XDJ97159.1"/>
    </source>
</evidence>
<evidence type="ECO:0000313" key="3">
    <source>
        <dbReference type="EMBL" id="XDJ93457.1"/>
    </source>
</evidence>
<sequence length="67" mass="7758">MQTTLRCARRIYRLAEAPGHMFSANVYLSLRADGWNAEGALMYARRAYCGQPKAYRPRDLRPDFDFA</sequence>
<evidence type="ECO:0008006" key="6">
    <source>
        <dbReference type="Google" id="ProtNLM"/>
    </source>
</evidence>
<dbReference type="EMBL" id="CP158269">
    <property type="protein sequence ID" value="XDJ88850.1"/>
    <property type="molecule type" value="Genomic_DNA"/>
</dbReference>
<organism evidence="3">
    <name type="scientific">Castellaniella ginsengisoli</name>
    <dbReference type="NCBI Taxonomy" id="546114"/>
    <lineage>
        <taxon>Bacteria</taxon>
        <taxon>Pseudomonadati</taxon>
        <taxon>Pseudomonadota</taxon>
        <taxon>Betaproteobacteria</taxon>
        <taxon>Burkholderiales</taxon>
        <taxon>Alcaligenaceae</taxon>
        <taxon>Castellaniella</taxon>
    </lineage>
</organism>
<protein>
    <recommendedName>
        <fullName evidence="6">Sel1 repeat family protein</fullName>
    </recommendedName>
</protein>
<dbReference type="RefSeq" id="WP_368649009.1">
    <property type="nucleotide sequence ID" value="NZ_CP158269.1"/>
</dbReference>
<proteinExistence type="predicted"/>
<dbReference type="EMBL" id="CP158270">
    <property type="protein sequence ID" value="XDJ90225.1"/>
    <property type="molecule type" value="Genomic_DNA"/>
</dbReference>
<reference evidence="3" key="1">
    <citation type="submission" date="2024-05" db="EMBL/GenBank/DDBJ databases">
        <authorList>
            <person name="Luo Y.-C."/>
            <person name="Nicholds J."/>
            <person name="Mortimer T."/>
            <person name="Maboni G."/>
        </authorList>
    </citation>
    <scope>NUCLEOTIDE SEQUENCE</scope>
    <source>
        <strain evidence="4">124370</strain>
        <strain evidence="5">124566</strain>
        <strain evidence="3">124953</strain>
        <strain evidence="2">130308</strain>
        <strain evidence="1">130416</strain>
    </source>
</reference>
<dbReference type="EMBL" id="CP158271">
    <property type="protein sequence ID" value="XDJ93457.1"/>
    <property type="molecule type" value="Genomic_DNA"/>
</dbReference>
<evidence type="ECO:0000313" key="2">
    <source>
        <dbReference type="EMBL" id="XDJ90225.1"/>
    </source>
</evidence>
<gene>
    <name evidence="3" type="ORF">ABRY95_00010</name>
    <name evidence="1" type="ORF">ABRY98_04590</name>
    <name evidence="4" type="ORF">ABRZ05_05480</name>
    <name evidence="5" type="ORF">ABRZ11_05135</name>
    <name evidence="2" type="ORF">ABRZ12_11230</name>
</gene>
<accession>A0AB39GP52</accession>
<evidence type="ECO:0000313" key="5">
    <source>
        <dbReference type="EMBL" id="XDJ99805.1"/>
    </source>
</evidence>
<dbReference type="EMBL" id="CP158273">
    <property type="protein sequence ID" value="XDJ97159.1"/>
    <property type="molecule type" value="Genomic_DNA"/>
</dbReference>